<keyword evidence="7" id="KW-1185">Reference proteome</keyword>
<dbReference type="GO" id="GO:0005886">
    <property type="term" value="C:plasma membrane"/>
    <property type="evidence" value="ECO:0007669"/>
    <property type="project" value="TreeGrafter"/>
</dbReference>
<dbReference type="SUPFAM" id="SSF48726">
    <property type="entry name" value="Immunoglobulin"/>
    <property type="match status" value="2"/>
</dbReference>
<gene>
    <name evidence="8" type="primary">LOC103365776</name>
</gene>
<evidence type="ECO:0000256" key="3">
    <source>
        <dbReference type="ARBA" id="ARBA00023136"/>
    </source>
</evidence>
<feature type="domain" description="Ig-like" evidence="6">
    <location>
        <begin position="123"/>
        <end position="201"/>
    </location>
</feature>
<feature type="transmembrane region" description="Helical" evidence="4">
    <location>
        <begin position="278"/>
        <end position="299"/>
    </location>
</feature>
<evidence type="ECO:0000313" key="8">
    <source>
        <dbReference type="RefSeq" id="XP_008291542.1"/>
    </source>
</evidence>
<dbReference type="GeneID" id="103365776"/>
<dbReference type="InterPro" id="IPR050671">
    <property type="entry name" value="CD300_family_receptors"/>
</dbReference>
<protein>
    <submittedName>
        <fullName evidence="8">Uncharacterized protein LOC103365776</fullName>
    </submittedName>
</protein>
<dbReference type="InterPro" id="IPR036179">
    <property type="entry name" value="Ig-like_dom_sf"/>
</dbReference>
<keyword evidence="3 4" id="KW-0472">Membrane</keyword>
<dbReference type="PANTHER" id="PTHR11860">
    <property type="entry name" value="POLYMERIC-IMMUNOGLOBULIN RECEPTOR"/>
    <property type="match status" value="1"/>
</dbReference>
<dbReference type="Gene3D" id="2.60.40.10">
    <property type="entry name" value="Immunoglobulins"/>
    <property type="match status" value="2"/>
</dbReference>
<dbReference type="RefSeq" id="XP_008291542.1">
    <property type="nucleotide sequence ID" value="XM_008293320.1"/>
</dbReference>
<evidence type="ECO:0000256" key="1">
    <source>
        <dbReference type="ARBA" id="ARBA00004370"/>
    </source>
</evidence>
<accession>A0A9Y4KG87</accession>
<comment type="subcellular location">
    <subcellularLocation>
        <location evidence="1">Membrane</location>
    </subcellularLocation>
</comment>
<feature type="signal peptide" evidence="5">
    <location>
        <begin position="1"/>
        <end position="18"/>
    </location>
</feature>
<proteinExistence type="predicted"/>
<keyword evidence="2 4" id="KW-0812">Transmembrane</keyword>
<evidence type="ECO:0000259" key="6">
    <source>
        <dbReference type="PROSITE" id="PS50835"/>
    </source>
</evidence>
<evidence type="ECO:0000313" key="7">
    <source>
        <dbReference type="Proteomes" id="UP000694891"/>
    </source>
</evidence>
<reference evidence="8" key="1">
    <citation type="submission" date="2025-08" db="UniProtKB">
        <authorList>
            <consortium name="RefSeq"/>
        </authorList>
    </citation>
    <scope>IDENTIFICATION</scope>
</reference>
<dbReference type="GO" id="GO:0004888">
    <property type="term" value="F:transmembrane signaling receptor activity"/>
    <property type="evidence" value="ECO:0007669"/>
    <property type="project" value="TreeGrafter"/>
</dbReference>
<keyword evidence="4" id="KW-1133">Transmembrane helix</keyword>
<dbReference type="InterPro" id="IPR013783">
    <property type="entry name" value="Ig-like_fold"/>
</dbReference>
<evidence type="ECO:0000256" key="4">
    <source>
        <dbReference type="SAM" id="Phobius"/>
    </source>
</evidence>
<dbReference type="AlphaFoldDB" id="A0A9Y4KG87"/>
<evidence type="ECO:0000256" key="2">
    <source>
        <dbReference type="ARBA" id="ARBA00022692"/>
    </source>
</evidence>
<organism evidence="7 8">
    <name type="scientific">Stegastes partitus</name>
    <name type="common">bicolor damselfish</name>
    <dbReference type="NCBI Taxonomy" id="144197"/>
    <lineage>
        <taxon>Eukaryota</taxon>
        <taxon>Metazoa</taxon>
        <taxon>Chordata</taxon>
        <taxon>Craniata</taxon>
        <taxon>Vertebrata</taxon>
        <taxon>Euteleostomi</taxon>
        <taxon>Actinopterygii</taxon>
        <taxon>Neopterygii</taxon>
        <taxon>Teleostei</taxon>
        <taxon>Neoteleostei</taxon>
        <taxon>Acanthomorphata</taxon>
        <taxon>Ovalentaria</taxon>
        <taxon>Pomacentridae</taxon>
        <taxon>Stegastes</taxon>
    </lineage>
</organism>
<evidence type="ECO:0000256" key="5">
    <source>
        <dbReference type="SAM" id="SignalP"/>
    </source>
</evidence>
<name>A0A9Y4KG87_9TELE</name>
<feature type="chain" id="PRO_5041236030" evidence="5">
    <location>
        <begin position="19"/>
        <end position="326"/>
    </location>
</feature>
<keyword evidence="5" id="KW-0732">Signal</keyword>
<dbReference type="Proteomes" id="UP000694891">
    <property type="component" value="Unplaced"/>
</dbReference>
<dbReference type="PANTHER" id="PTHR11860:SF96">
    <property type="match status" value="1"/>
</dbReference>
<sequence>MKTLCLLFLLHASLQLQCDKKKITAYIGGEFILICKYANEFLYSKKYWCRGDTRNACEILMDSESKNKHRSLIVDAGRKGLFVKVTNLQFDDSGVYWVGIDKIFADIMTSVTVVITDVPVSKPRLWPLSSLADRSTCWGKSVTVRCGSKRGTGIRYVWYLEDLLLCHSSDLSLDCSSVEKDNDYYCVASNDISSEKSDLISVEVLMPADDSCIYVVKIQGQPIYDCADRMRTTTVQPTPLQTCQATKNIRSDTRNQSLQLNKTDHSLFFSRTWSGLPLWYSLLRWSYFASLLVILCIILKCTKTRTEKYAKRRKKVRCRQNRHLPQ</sequence>
<dbReference type="InterPro" id="IPR007110">
    <property type="entry name" value="Ig-like_dom"/>
</dbReference>
<dbReference type="PROSITE" id="PS50835">
    <property type="entry name" value="IG_LIKE"/>
    <property type="match status" value="1"/>
</dbReference>